<comment type="function">
    <text evidence="1 9">DNA-binding protein that binds to both single- and double-stranded DNA. Binds preferentially to UV-damaged DNA. May be involved in DNA-metabolic processes.</text>
</comment>
<keyword evidence="7 9" id="KW-0238">DNA-binding</keyword>
<organism evidence="11 12">
    <name type="scientific">Trichoderma gamsii</name>
    <dbReference type="NCBI Taxonomy" id="398673"/>
    <lineage>
        <taxon>Eukaryota</taxon>
        <taxon>Fungi</taxon>
        <taxon>Dikarya</taxon>
        <taxon>Ascomycota</taxon>
        <taxon>Pezizomycotina</taxon>
        <taxon>Sordariomycetes</taxon>
        <taxon>Hypocreomycetidae</taxon>
        <taxon>Hypocreales</taxon>
        <taxon>Hypocreaceae</taxon>
        <taxon>Trichoderma</taxon>
    </lineage>
</organism>
<gene>
    <name evidence="11" type="ORF">TGAM01_v200235</name>
</gene>
<dbReference type="GO" id="GO:0003677">
    <property type="term" value="F:DNA binding"/>
    <property type="evidence" value="ECO:0007669"/>
    <property type="project" value="UniProtKB-UniRule"/>
</dbReference>
<evidence type="ECO:0000256" key="4">
    <source>
        <dbReference type="ARBA" id="ARBA00022574"/>
    </source>
</evidence>
<dbReference type="Gene3D" id="2.130.10.10">
    <property type="entry name" value="YVTN repeat-like/Quinoprotein amine dehydrogenase"/>
    <property type="match status" value="1"/>
</dbReference>
<dbReference type="InterPro" id="IPR050853">
    <property type="entry name" value="WD_repeat_DNA-damage-binding"/>
</dbReference>
<dbReference type="SUPFAM" id="SSF50978">
    <property type="entry name" value="WD40 repeat-like"/>
    <property type="match status" value="1"/>
</dbReference>
<dbReference type="GeneID" id="29983362"/>
<evidence type="ECO:0000256" key="6">
    <source>
        <dbReference type="ARBA" id="ARBA00022763"/>
    </source>
</evidence>
<dbReference type="AlphaFoldDB" id="A0A2P5A2P4"/>
<reference evidence="11 12" key="1">
    <citation type="journal article" date="2016" name="Genome Announc.">
        <title>Draft Whole-Genome Sequence of Trichoderma gamsii T6085, a Promising Biocontrol Agent of Fusarium Head Blight on Wheat.</title>
        <authorList>
            <person name="Baroncelli R."/>
            <person name="Zapparata A."/>
            <person name="Piaggeschi G."/>
            <person name="Sarrocco S."/>
            <person name="Vannacci G."/>
        </authorList>
    </citation>
    <scope>NUCLEOTIDE SEQUENCE [LARGE SCALE GENOMIC DNA]</scope>
    <source>
        <strain evidence="11 12">T6085</strain>
    </source>
</reference>
<keyword evidence="6 9" id="KW-0227">DNA damage</keyword>
<keyword evidence="5" id="KW-0677">Repeat</keyword>
<keyword evidence="12" id="KW-1185">Reference proteome</keyword>
<dbReference type="PROSITE" id="PS50082">
    <property type="entry name" value="WD_REPEATS_2"/>
    <property type="match status" value="1"/>
</dbReference>
<keyword evidence="4 8" id="KW-0853">WD repeat</keyword>
<dbReference type="InterPro" id="IPR001680">
    <property type="entry name" value="WD40_rpt"/>
</dbReference>
<feature type="compositionally biased region" description="Basic and acidic residues" evidence="10">
    <location>
        <begin position="134"/>
        <end position="144"/>
    </location>
</feature>
<protein>
    <recommendedName>
        <fullName evidence="3 9">DNA damage-binding protein CMR1</fullName>
    </recommendedName>
</protein>
<feature type="region of interest" description="Disordered" evidence="10">
    <location>
        <begin position="121"/>
        <end position="152"/>
    </location>
</feature>
<evidence type="ECO:0000313" key="11">
    <source>
        <dbReference type="EMBL" id="PON30816.1"/>
    </source>
</evidence>
<dbReference type="GO" id="GO:0006974">
    <property type="term" value="P:DNA damage response"/>
    <property type="evidence" value="ECO:0007669"/>
    <property type="project" value="UniProtKB-KW"/>
</dbReference>
<sequence length="589" mass="65024">MRVTSRQTINRHDAVHAISPIQLRIQSAVSTDSHLPATGPGATPAFLFWISRLQILHPQVHTRFLPPFTCELLSNVVPIMAPKKESDGLSAFERRRLENIAANKALLSEISVTAKNIIPDKPVPKPSASRKRTRAEPVVREPRRGTRMSSRLAGVTADDDVLKRKLEVESEHQAAENKAKRLRSGEDMHLGDIVVDGRKYTSSMDGLKGIFRGAQPGVRTFSDYDIKETTDASLKELRSQMSSLKLYEHWIPNDIKITPQRIYALSFHPTEDKAIVFAGDKEGAMGVFDGSQTAPEMDDDDDHIPDPVISAFKIHARTITSFAFSQADANSVYSSSYDSSIRKLDLEKGTSTQVFAPKSHFEELPISTLEIPAAEPNMLYLSTLDGSVGRYDTRVPDSLELWTLSDQKIGGFSMHPLHPYLLATASLDRTMKVWDLRKMIGKGDLRHPSLLGEHDSRLSVSHASWSAGGHIATSSYDDTIKIYDCSGASKWKPGQSIDVVPAHTVKHNNQTGRWVTILKPQWQKNPEDGIQKLTIGNMNRFVDVYASDGSQLAQLGGDGISAVPAVAHFHPSKNWVAGGTASGKLCLWQ</sequence>
<evidence type="ECO:0000256" key="9">
    <source>
        <dbReference type="RuleBase" id="RU365004"/>
    </source>
</evidence>
<evidence type="ECO:0000256" key="8">
    <source>
        <dbReference type="PROSITE-ProRule" id="PRU00221"/>
    </source>
</evidence>
<evidence type="ECO:0000256" key="1">
    <source>
        <dbReference type="ARBA" id="ARBA00002653"/>
    </source>
</evidence>
<dbReference type="STRING" id="398673.A0A2P5A2P4"/>
<evidence type="ECO:0000256" key="5">
    <source>
        <dbReference type="ARBA" id="ARBA00022737"/>
    </source>
</evidence>
<feature type="repeat" description="WD" evidence="8">
    <location>
        <begin position="421"/>
        <end position="437"/>
    </location>
</feature>
<comment type="similarity">
    <text evidence="2 9">Belongs to the WD repeat DDB2/WDR76 family.</text>
</comment>
<evidence type="ECO:0000256" key="2">
    <source>
        <dbReference type="ARBA" id="ARBA00005434"/>
    </source>
</evidence>
<dbReference type="GO" id="GO:0005634">
    <property type="term" value="C:nucleus"/>
    <property type="evidence" value="ECO:0007669"/>
    <property type="project" value="TreeGrafter"/>
</dbReference>
<evidence type="ECO:0000256" key="3">
    <source>
        <dbReference type="ARBA" id="ARBA00021132"/>
    </source>
</evidence>
<dbReference type="EMBL" id="JPDN02000001">
    <property type="protein sequence ID" value="PON30816.1"/>
    <property type="molecule type" value="Genomic_DNA"/>
</dbReference>
<evidence type="ECO:0000313" key="12">
    <source>
        <dbReference type="Proteomes" id="UP000054821"/>
    </source>
</evidence>
<dbReference type="PANTHER" id="PTHR14773:SF0">
    <property type="entry name" value="WD REPEAT-CONTAINING PROTEIN 76"/>
    <property type="match status" value="1"/>
</dbReference>
<dbReference type="FunFam" id="2.130.10.10:FF:000562">
    <property type="entry name" value="DNA damage-binding protein CMR1"/>
    <property type="match status" value="1"/>
</dbReference>
<dbReference type="Pfam" id="PF00400">
    <property type="entry name" value="WD40"/>
    <property type="match status" value="2"/>
</dbReference>
<accession>A0A2P5A2P4</accession>
<dbReference type="SMART" id="SM00320">
    <property type="entry name" value="WD40"/>
    <property type="match status" value="5"/>
</dbReference>
<comment type="caution">
    <text evidence="11">The sequence shown here is derived from an EMBL/GenBank/DDBJ whole genome shotgun (WGS) entry which is preliminary data.</text>
</comment>
<name>A0A2P5A2P4_9HYPO</name>
<dbReference type="GO" id="GO:2000001">
    <property type="term" value="P:regulation of DNA damage checkpoint"/>
    <property type="evidence" value="ECO:0007669"/>
    <property type="project" value="TreeGrafter"/>
</dbReference>
<dbReference type="InterPro" id="IPR036322">
    <property type="entry name" value="WD40_repeat_dom_sf"/>
</dbReference>
<dbReference type="Proteomes" id="UP000054821">
    <property type="component" value="Unassembled WGS sequence"/>
</dbReference>
<dbReference type="RefSeq" id="XP_024406730.1">
    <property type="nucleotide sequence ID" value="XM_024548515.1"/>
</dbReference>
<evidence type="ECO:0000256" key="10">
    <source>
        <dbReference type="SAM" id="MobiDB-lite"/>
    </source>
</evidence>
<dbReference type="PANTHER" id="PTHR14773">
    <property type="entry name" value="WD REPEAT-CONTAINING PROTEIN 76"/>
    <property type="match status" value="1"/>
</dbReference>
<evidence type="ECO:0000256" key="7">
    <source>
        <dbReference type="ARBA" id="ARBA00023125"/>
    </source>
</evidence>
<proteinExistence type="inferred from homology"/>
<dbReference type="InterPro" id="IPR015943">
    <property type="entry name" value="WD40/YVTN_repeat-like_dom_sf"/>
</dbReference>